<dbReference type="InterPro" id="IPR055066">
    <property type="entry name" value="AASDHPPT_N"/>
</dbReference>
<dbReference type="Proteomes" id="UP001524586">
    <property type="component" value="Unassembled WGS sequence"/>
</dbReference>
<evidence type="ECO:0000259" key="3">
    <source>
        <dbReference type="Pfam" id="PF01648"/>
    </source>
</evidence>
<comment type="caution">
    <text evidence="5">The sequence shown here is derived from an EMBL/GenBank/DDBJ whole genome shotgun (WGS) entry which is preliminary data.</text>
</comment>
<feature type="domain" description="4'-phosphopantetheinyl transferase N-terminal" evidence="4">
    <location>
        <begin position="3"/>
        <end position="78"/>
    </location>
</feature>
<dbReference type="Pfam" id="PF01648">
    <property type="entry name" value="ACPS"/>
    <property type="match status" value="1"/>
</dbReference>
<gene>
    <name evidence="5" type="ORF">NP596_12365</name>
</gene>
<keyword evidence="6" id="KW-1185">Reference proteome</keyword>
<name>A0ABT1U5X4_9GAMM</name>
<evidence type="ECO:0000259" key="4">
    <source>
        <dbReference type="Pfam" id="PF22624"/>
    </source>
</evidence>
<dbReference type="SUPFAM" id="SSF56214">
    <property type="entry name" value="4'-phosphopantetheinyl transferase"/>
    <property type="match status" value="2"/>
</dbReference>
<evidence type="ECO:0000313" key="5">
    <source>
        <dbReference type="EMBL" id="MCQ8129248.1"/>
    </source>
</evidence>
<reference evidence="5 6" key="1">
    <citation type="submission" date="2022-07" db="EMBL/GenBank/DDBJ databases">
        <title>Methylomonas rivi sp. nov., Methylomonas rosea sp. nov., Methylomonas aureus sp. nov. and Methylomonas subterranea sp. nov., four novel methanotrophs isolated from a freshwater creek and the deep terrestrial subsurface.</title>
        <authorList>
            <person name="Abin C."/>
            <person name="Sankaranarayanan K."/>
            <person name="Garner C."/>
            <person name="Sindelar R."/>
            <person name="Kotary K."/>
            <person name="Garner R."/>
            <person name="Barclay S."/>
            <person name="Lawson P."/>
            <person name="Krumholz L."/>
        </authorList>
    </citation>
    <scope>NUCLEOTIDE SEQUENCE [LARGE SCALE GENOMIC DNA]</scope>
    <source>
        <strain evidence="5 6">WSC-6</strain>
    </source>
</reference>
<sequence>MDALSEPEKQKANNFKLPIMRRRYIAVRYLLRKTLADYLQTEPRALQFQIDTYGKPFLACGSLHFNISHTADLLMIAVANFADIGIDVEAVKPRGNLDGLAARCFAETEYQAWRRLSGAQREAVFYRLWTKKEAFVKAVGRGLALGLEKCEVELQAGGQFISIPAEFGGAADWKITELPVNAESAAALVTPNHSFTLRQLSLSSFA</sequence>
<keyword evidence="2 5" id="KW-0808">Transferase</keyword>
<feature type="domain" description="4'-phosphopantetheinyl transferase" evidence="3">
    <location>
        <begin position="84"/>
        <end position="178"/>
    </location>
</feature>
<dbReference type="GO" id="GO:0016740">
    <property type="term" value="F:transferase activity"/>
    <property type="evidence" value="ECO:0007669"/>
    <property type="project" value="UniProtKB-KW"/>
</dbReference>
<dbReference type="PANTHER" id="PTHR12215:SF10">
    <property type="entry name" value="L-AMINOADIPATE-SEMIALDEHYDE DEHYDROGENASE-PHOSPHOPANTETHEINYL TRANSFERASE"/>
    <property type="match status" value="1"/>
</dbReference>
<proteinExistence type="inferred from homology"/>
<evidence type="ECO:0000313" key="6">
    <source>
        <dbReference type="Proteomes" id="UP001524586"/>
    </source>
</evidence>
<dbReference type="Gene3D" id="3.90.470.20">
    <property type="entry name" value="4'-phosphopantetheinyl transferase domain"/>
    <property type="match status" value="2"/>
</dbReference>
<dbReference type="InterPro" id="IPR037143">
    <property type="entry name" value="4-PPantetheinyl_Trfase_dom_sf"/>
</dbReference>
<dbReference type="InterPro" id="IPR008278">
    <property type="entry name" value="4-PPantetheinyl_Trfase_dom"/>
</dbReference>
<dbReference type="PANTHER" id="PTHR12215">
    <property type="entry name" value="PHOSPHOPANTETHEINE TRANSFERASE"/>
    <property type="match status" value="1"/>
</dbReference>
<dbReference type="RefSeq" id="WP_256615669.1">
    <property type="nucleotide sequence ID" value="NZ_JANIBK010000063.1"/>
</dbReference>
<organism evidence="5 6">
    <name type="scientific">Methylomonas rivi</name>
    <dbReference type="NCBI Taxonomy" id="2952226"/>
    <lineage>
        <taxon>Bacteria</taxon>
        <taxon>Pseudomonadati</taxon>
        <taxon>Pseudomonadota</taxon>
        <taxon>Gammaproteobacteria</taxon>
        <taxon>Methylococcales</taxon>
        <taxon>Methylococcaceae</taxon>
        <taxon>Methylomonas</taxon>
    </lineage>
</organism>
<protein>
    <submittedName>
        <fullName evidence="5">4'-phosphopantetheinyl transferase superfamily protein</fullName>
    </submittedName>
</protein>
<dbReference type="EMBL" id="JANIBK010000063">
    <property type="protein sequence ID" value="MCQ8129248.1"/>
    <property type="molecule type" value="Genomic_DNA"/>
</dbReference>
<dbReference type="InterPro" id="IPR050559">
    <property type="entry name" value="P-Pant_transferase_sf"/>
</dbReference>
<evidence type="ECO:0000256" key="2">
    <source>
        <dbReference type="ARBA" id="ARBA00022679"/>
    </source>
</evidence>
<comment type="similarity">
    <text evidence="1">Belongs to the P-Pant transferase superfamily. Gsp/Sfp/HetI/AcpT family.</text>
</comment>
<accession>A0ABT1U5X4</accession>
<dbReference type="Pfam" id="PF22624">
    <property type="entry name" value="AASDHPPT_N"/>
    <property type="match status" value="1"/>
</dbReference>
<evidence type="ECO:0000256" key="1">
    <source>
        <dbReference type="ARBA" id="ARBA00010990"/>
    </source>
</evidence>